<feature type="domain" description="DEAD/DEAH-box helicase" evidence="2">
    <location>
        <begin position="135"/>
        <end position="217"/>
    </location>
</feature>
<organism evidence="3 4">
    <name type="scientific">Stephania japonica</name>
    <dbReference type="NCBI Taxonomy" id="461633"/>
    <lineage>
        <taxon>Eukaryota</taxon>
        <taxon>Viridiplantae</taxon>
        <taxon>Streptophyta</taxon>
        <taxon>Embryophyta</taxon>
        <taxon>Tracheophyta</taxon>
        <taxon>Spermatophyta</taxon>
        <taxon>Magnoliopsida</taxon>
        <taxon>Ranunculales</taxon>
        <taxon>Menispermaceae</taxon>
        <taxon>Menispermoideae</taxon>
        <taxon>Cissampelideae</taxon>
        <taxon>Stephania</taxon>
    </lineage>
</organism>
<keyword evidence="1" id="KW-0694">RNA-binding</keyword>
<accession>A0AAP0EVC4</accession>
<reference evidence="3 4" key="1">
    <citation type="submission" date="2024-01" db="EMBL/GenBank/DDBJ databases">
        <title>Genome assemblies of Stephania.</title>
        <authorList>
            <person name="Yang L."/>
        </authorList>
    </citation>
    <scope>NUCLEOTIDE SEQUENCE [LARGE SCALE GENOMIC DNA]</scope>
    <source>
        <strain evidence="3">QJT</strain>
        <tissue evidence="3">Leaf</tissue>
    </source>
</reference>
<sequence>MRLYCNHEEEAASLSDEEMVDGDANIDDEEMVDGDANIDDEEMVDANIDDEEMVDANIDDEMMVNFEVWDGESFEFRPIDVLIVVFVPIYKFLGFLHFVRFRCFGGELNQNGVQIAELICGIEATGEGSSVNVPSPIQSHAWPFLLDCRDLIGITKTGSGKNRGSGRACPWCSILSPIRELAQQIVDVLCEAGKSCGVKSICLFGGSSKGQHIQGLKSMLGPNGSVIDDDSRLGLVRTRSMYALALLGGIASA</sequence>
<dbReference type="Gene3D" id="3.40.50.300">
    <property type="entry name" value="P-loop containing nucleotide triphosphate hydrolases"/>
    <property type="match status" value="1"/>
</dbReference>
<dbReference type="AlphaFoldDB" id="A0AAP0EVC4"/>
<dbReference type="SUPFAM" id="SSF52540">
    <property type="entry name" value="P-loop containing nucleoside triphosphate hydrolases"/>
    <property type="match status" value="1"/>
</dbReference>
<gene>
    <name evidence="3" type="ORF">Sjap_022045</name>
</gene>
<dbReference type="GO" id="GO:0005524">
    <property type="term" value="F:ATP binding"/>
    <property type="evidence" value="ECO:0007669"/>
    <property type="project" value="InterPro"/>
</dbReference>
<dbReference type="InterPro" id="IPR027417">
    <property type="entry name" value="P-loop_NTPase"/>
</dbReference>
<evidence type="ECO:0000313" key="4">
    <source>
        <dbReference type="Proteomes" id="UP001417504"/>
    </source>
</evidence>
<dbReference type="Proteomes" id="UP001417504">
    <property type="component" value="Unassembled WGS sequence"/>
</dbReference>
<dbReference type="EMBL" id="JBBNAE010000009">
    <property type="protein sequence ID" value="KAK9096548.1"/>
    <property type="molecule type" value="Genomic_DNA"/>
</dbReference>
<evidence type="ECO:0000259" key="2">
    <source>
        <dbReference type="Pfam" id="PF00270"/>
    </source>
</evidence>
<dbReference type="Pfam" id="PF00270">
    <property type="entry name" value="DEAD"/>
    <property type="match status" value="1"/>
</dbReference>
<dbReference type="GO" id="GO:0003723">
    <property type="term" value="F:RNA binding"/>
    <property type="evidence" value="ECO:0007669"/>
    <property type="project" value="UniProtKB-KW"/>
</dbReference>
<keyword evidence="4" id="KW-1185">Reference proteome</keyword>
<evidence type="ECO:0000256" key="1">
    <source>
        <dbReference type="ARBA" id="ARBA00022884"/>
    </source>
</evidence>
<protein>
    <recommendedName>
        <fullName evidence="2">DEAD/DEAH-box helicase domain-containing protein</fullName>
    </recommendedName>
</protein>
<dbReference type="PANTHER" id="PTHR47958">
    <property type="entry name" value="ATP-DEPENDENT RNA HELICASE DBP3"/>
    <property type="match status" value="1"/>
</dbReference>
<comment type="caution">
    <text evidence="3">The sequence shown here is derived from an EMBL/GenBank/DDBJ whole genome shotgun (WGS) entry which is preliminary data.</text>
</comment>
<name>A0AAP0EVC4_9MAGN</name>
<evidence type="ECO:0000313" key="3">
    <source>
        <dbReference type="EMBL" id="KAK9096548.1"/>
    </source>
</evidence>
<dbReference type="InterPro" id="IPR011545">
    <property type="entry name" value="DEAD/DEAH_box_helicase_dom"/>
</dbReference>
<proteinExistence type="predicted"/>